<gene>
    <name evidence="2" type="ORF">F0562_020121</name>
</gene>
<evidence type="ECO:0000256" key="1">
    <source>
        <dbReference type="SAM" id="MobiDB-lite"/>
    </source>
</evidence>
<organism evidence="2 3">
    <name type="scientific">Nyssa sinensis</name>
    <dbReference type="NCBI Taxonomy" id="561372"/>
    <lineage>
        <taxon>Eukaryota</taxon>
        <taxon>Viridiplantae</taxon>
        <taxon>Streptophyta</taxon>
        <taxon>Embryophyta</taxon>
        <taxon>Tracheophyta</taxon>
        <taxon>Spermatophyta</taxon>
        <taxon>Magnoliopsida</taxon>
        <taxon>eudicotyledons</taxon>
        <taxon>Gunneridae</taxon>
        <taxon>Pentapetalae</taxon>
        <taxon>asterids</taxon>
        <taxon>Cornales</taxon>
        <taxon>Nyssaceae</taxon>
        <taxon>Nyssa</taxon>
    </lineage>
</organism>
<feature type="region of interest" description="Disordered" evidence="1">
    <location>
        <begin position="49"/>
        <end position="72"/>
    </location>
</feature>
<evidence type="ECO:0000313" key="2">
    <source>
        <dbReference type="EMBL" id="KAA8545337.1"/>
    </source>
</evidence>
<feature type="compositionally biased region" description="Low complexity" evidence="1">
    <location>
        <begin position="49"/>
        <end position="61"/>
    </location>
</feature>
<name>A0A5J5BU98_9ASTE</name>
<protein>
    <submittedName>
        <fullName evidence="2">Uncharacterized protein</fullName>
    </submittedName>
</protein>
<dbReference type="EMBL" id="CM018033">
    <property type="protein sequence ID" value="KAA8545337.1"/>
    <property type="molecule type" value="Genomic_DNA"/>
</dbReference>
<accession>A0A5J5BU98</accession>
<keyword evidence="3" id="KW-1185">Reference proteome</keyword>
<proteinExistence type="predicted"/>
<feature type="compositionally biased region" description="Basic and acidic residues" evidence="1">
    <location>
        <begin position="63"/>
        <end position="72"/>
    </location>
</feature>
<sequence>MAVKQRNEAGFVDFSAGLLCIRFTSVSGSRHYCLCPTQHKLTLLVRKLPPSSADPLPSASDFRSSDRIDIRQ</sequence>
<evidence type="ECO:0000313" key="3">
    <source>
        <dbReference type="Proteomes" id="UP000325577"/>
    </source>
</evidence>
<reference evidence="2 3" key="1">
    <citation type="submission" date="2019-09" db="EMBL/GenBank/DDBJ databases">
        <title>A chromosome-level genome assembly of the Chinese tupelo Nyssa sinensis.</title>
        <authorList>
            <person name="Yang X."/>
            <person name="Kang M."/>
            <person name="Yang Y."/>
            <person name="Xiong H."/>
            <person name="Wang M."/>
            <person name="Zhang Z."/>
            <person name="Wang Z."/>
            <person name="Wu H."/>
            <person name="Ma T."/>
            <person name="Liu J."/>
            <person name="Xi Z."/>
        </authorList>
    </citation>
    <scope>NUCLEOTIDE SEQUENCE [LARGE SCALE GENOMIC DNA]</scope>
    <source>
        <strain evidence="2">J267</strain>
        <tissue evidence="2">Leaf</tissue>
    </source>
</reference>
<dbReference type="Proteomes" id="UP000325577">
    <property type="component" value="Linkage Group LG10"/>
</dbReference>
<dbReference type="AlphaFoldDB" id="A0A5J5BU98"/>